<dbReference type="CDD" id="cd07185">
    <property type="entry name" value="OmpA_C-like"/>
    <property type="match status" value="1"/>
</dbReference>
<dbReference type="InterPro" id="IPR050330">
    <property type="entry name" value="Bact_OuterMem_StrucFunc"/>
</dbReference>
<feature type="transmembrane region" description="Helical" evidence="8">
    <location>
        <begin position="21"/>
        <end position="41"/>
    </location>
</feature>
<evidence type="ECO:0000313" key="10">
    <source>
        <dbReference type="EMBL" id="NYJ22124.1"/>
    </source>
</evidence>
<dbReference type="InterPro" id="IPR006665">
    <property type="entry name" value="OmpA-like"/>
</dbReference>
<evidence type="ECO:0000313" key="11">
    <source>
        <dbReference type="Proteomes" id="UP000578352"/>
    </source>
</evidence>
<evidence type="ECO:0000256" key="5">
    <source>
        <dbReference type="ARBA" id="ARBA00022989"/>
    </source>
</evidence>
<dbReference type="AlphaFoldDB" id="A0A853CSD0"/>
<accession>A0A853CSD0</accession>
<name>A0A853CSD0_9MICO</name>
<evidence type="ECO:0000256" key="6">
    <source>
        <dbReference type="ARBA" id="ARBA00023136"/>
    </source>
</evidence>
<dbReference type="Gene3D" id="3.30.1330.60">
    <property type="entry name" value="OmpA-like domain"/>
    <property type="match status" value="1"/>
</dbReference>
<evidence type="ECO:0000256" key="8">
    <source>
        <dbReference type="SAM" id="Phobius"/>
    </source>
</evidence>
<dbReference type="Pfam" id="PF00691">
    <property type="entry name" value="OmpA"/>
    <property type="match status" value="1"/>
</dbReference>
<keyword evidence="5 8" id="KW-1133">Transmembrane helix</keyword>
<feature type="domain" description="OmpA-like" evidence="9">
    <location>
        <begin position="127"/>
        <end position="249"/>
    </location>
</feature>
<dbReference type="PANTHER" id="PTHR30329">
    <property type="entry name" value="STATOR ELEMENT OF FLAGELLAR MOTOR COMPLEX"/>
    <property type="match status" value="1"/>
</dbReference>
<evidence type="ECO:0000256" key="7">
    <source>
        <dbReference type="PROSITE-ProRule" id="PRU00473"/>
    </source>
</evidence>
<protein>
    <submittedName>
        <fullName evidence="10">Chemotaxis protein MotB</fullName>
    </submittedName>
</protein>
<dbReference type="Proteomes" id="UP000578352">
    <property type="component" value="Unassembled WGS sequence"/>
</dbReference>
<keyword evidence="6 7" id="KW-0472">Membrane</keyword>
<dbReference type="InterPro" id="IPR025713">
    <property type="entry name" value="MotB-like_N_dom"/>
</dbReference>
<evidence type="ECO:0000256" key="4">
    <source>
        <dbReference type="ARBA" id="ARBA00022692"/>
    </source>
</evidence>
<dbReference type="SUPFAM" id="SSF103088">
    <property type="entry name" value="OmpA-like"/>
    <property type="match status" value="1"/>
</dbReference>
<dbReference type="EMBL" id="JACCFL010000001">
    <property type="protein sequence ID" value="NYJ22124.1"/>
    <property type="molecule type" value="Genomic_DNA"/>
</dbReference>
<dbReference type="GO" id="GO:0005886">
    <property type="term" value="C:plasma membrane"/>
    <property type="evidence" value="ECO:0007669"/>
    <property type="project" value="UniProtKB-SubCell"/>
</dbReference>
<dbReference type="PANTHER" id="PTHR30329:SF21">
    <property type="entry name" value="LIPOPROTEIN YIAD-RELATED"/>
    <property type="match status" value="1"/>
</dbReference>
<keyword evidence="3" id="KW-1003">Cell membrane</keyword>
<reference evidence="10 11" key="1">
    <citation type="submission" date="2020-07" db="EMBL/GenBank/DDBJ databases">
        <title>Sequencing the genomes of 1000 actinobacteria strains.</title>
        <authorList>
            <person name="Klenk H.-P."/>
        </authorList>
    </citation>
    <scope>NUCLEOTIDE SEQUENCE [LARGE SCALE GENOMIC DNA]</scope>
    <source>
        <strain evidence="10 11">DSM 15165</strain>
    </source>
</reference>
<evidence type="ECO:0000256" key="3">
    <source>
        <dbReference type="ARBA" id="ARBA00022475"/>
    </source>
</evidence>
<sequence length="271" mass="29290">MSARRRKHEPEEEHENEERWMASYMDMVTVLMCMFIVLFAMSTVDAKKFEQLKNSLATGFGQVKTEKVDTATGVVVPPAHVKDNGSTTDFALAQQEAQNLQKLKDRIQASLTRDGLQNAVQMKIDARGLTIGLVGSSTFFDSNKADLSATAVHVLDDIGPVLAPEQYQVSIEGHADFRQPGAPFPTNWELSAGRATSVLRRLVEADGFPAERIAAVSYGSARPLANATGATAEDLAVNRRVDVVVLSSQPDRIRALIPQALQATTAPAAAG</sequence>
<evidence type="ECO:0000259" key="9">
    <source>
        <dbReference type="PROSITE" id="PS51123"/>
    </source>
</evidence>
<keyword evidence="4 8" id="KW-0812">Transmembrane</keyword>
<comment type="subcellular location">
    <subcellularLocation>
        <location evidence="1">Cell membrane</location>
        <topology evidence="1">Single-pass membrane protein</topology>
    </subcellularLocation>
</comment>
<gene>
    <name evidence="10" type="ORF">HNR13_000411</name>
</gene>
<evidence type="ECO:0000256" key="2">
    <source>
        <dbReference type="ARBA" id="ARBA00008914"/>
    </source>
</evidence>
<dbReference type="PROSITE" id="PS51123">
    <property type="entry name" value="OMPA_2"/>
    <property type="match status" value="1"/>
</dbReference>
<dbReference type="RefSeq" id="WP_179604207.1">
    <property type="nucleotide sequence ID" value="NZ_BAABEH010000001.1"/>
</dbReference>
<proteinExistence type="inferred from homology"/>
<comment type="caution">
    <text evidence="10">The sequence shown here is derived from an EMBL/GenBank/DDBJ whole genome shotgun (WGS) entry which is preliminary data.</text>
</comment>
<organism evidence="10 11">
    <name type="scientific">Leifsonia shinshuensis</name>
    <dbReference type="NCBI Taxonomy" id="150026"/>
    <lineage>
        <taxon>Bacteria</taxon>
        <taxon>Bacillati</taxon>
        <taxon>Actinomycetota</taxon>
        <taxon>Actinomycetes</taxon>
        <taxon>Micrococcales</taxon>
        <taxon>Microbacteriaceae</taxon>
        <taxon>Leifsonia</taxon>
    </lineage>
</organism>
<dbReference type="InterPro" id="IPR036737">
    <property type="entry name" value="OmpA-like_sf"/>
</dbReference>
<dbReference type="Pfam" id="PF13677">
    <property type="entry name" value="MotB_plug"/>
    <property type="match status" value="1"/>
</dbReference>
<comment type="similarity">
    <text evidence="2">Belongs to the MotB family.</text>
</comment>
<evidence type="ECO:0000256" key="1">
    <source>
        <dbReference type="ARBA" id="ARBA00004162"/>
    </source>
</evidence>